<protein>
    <submittedName>
        <fullName evidence="6">Flavin reductase</fullName>
    </submittedName>
</protein>
<name>A0ABY9XV08_9FLAO</name>
<proteinExistence type="inferred from homology"/>
<dbReference type="RefSeq" id="WP_415866151.1">
    <property type="nucleotide sequence ID" value="NZ_CP134537.1"/>
</dbReference>
<comment type="similarity">
    <text evidence="4">Belongs to the flavoredoxin family.</text>
</comment>
<sequence>MNYLNEDTIENLEHLYKINLINSCSGYKSSNLIGTKSNTGIENVAVFSSVTHIGSSPAMLGLFMRPTTVIRNTYDNIKATGFYTINHIHENIIEDAHHTSAKYDGSTSEFEVTNLNSEYKNNFYAPFVKDAPVQLAMQFVEEYDIQANNTILVIGKIIGIHLKDNILQNDGFIDLAKAKVAAINGLDGYAIPENNTRFGYQRPKLQIYK</sequence>
<gene>
    <name evidence="6" type="ORF">RHP51_03305</name>
</gene>
<accession>A0ABY9XV08</accession>
<evidence type="ECO:0000256" key="3">
    <source>
        <dbReference type="ARBA" id="ARBA00022643"/>
    </source>
</evidence>
<evidence type="ECO:0000256" key="2">
    <source>
        <dbReference type="ARBA" id="ARBA00022630"/>
    </source>
</evidence>
<evidence type="ECO:0000256" key="4">
    <source>
        <dbReference type="ARBA" id="ARBA00038054"/>
    </source>
</evidence>
<evidence type="ECO:0000313" key="6">
    <source>
        <dbReference type="EMBL" id="WNH09759.1"/>
    </source>
</evidence>
<comment type="cofactor">
    <cofactor evidence="1">
        <name>FMN</name>
        <dbReference type="ChEBI" id="CHEBI:58210"/>
    </cofactor>
</comment>
<feature type="domain" description="Flavin reductase like" evidence="5">
    <location>
        <begin position="32"/>
        <end position="166"/>
    </location>
</feature>
<keyword evidence="3" id="KW-0288">FMN</keyword>
<evidence type="ECO:0000313" key="7">
    <source>
        <dbReference type="Proteomes" id="UP001302806"/>
    </source>
</evidence>
<dbReference type="SUPFAM" id="SSF50475">
    <property type="entry name" value="FMN-binding split barrel"/>
    <property type="match status" value="1"/>
</dbReference>
<reference evidence="6 7" key="1">
    <citation type="submission" date="2023-09" db="EMBL/GenBank/DDBJ databases">
        <title>Thalassobella suaedae gen. nov., sp. nov., a marine bacterium of the family Flavobacteriaceae isolated from a halophyte Suaeda japonica.</title>
        <authorList>
            <person name="Lee S.Y."/>
            <person name="Hwang C.Y."/>
        </authorList>
    </citation>
    <scope>NUCLEOTIDE SEQUENCE [LARGE SCALE GENOMIC DNA]</scope>
    <source>
        <strain evidence="6 7">HL-DH14</strain>
    </source>
</reference>
<evidence type="ECO:0000256" key="1">
    <source>
        <dbReference type="ARBA" id="ARBA00001917"/>
    </source>
</evidence>
<dbReference type="PANTHER" id="PTHR33798">
    <property type="entry name" value="FLAVOPROTEIN OXYGENASE"/>
    <property type="match status" value="1"/>
</dbReference>
<organism evidence="6 7">
    <name type="scientific">Thalassobellus suaedae</name>
    <dbReference type="NCBI Taxonomy" id="3074124"/>
    <lineage>
        <taxon>Bacteria</taxon>
        <taxon>Pseudomonadati</taxon>
        <taxon>Bacteroidota</taxon>
        <taxon>Flavobacteriia</taxon>
        <taxon>Flavobacteriales</taxon>
        <taxon>Flavobacteriaceae</taxon>
        <taxon>Thalassobellus</taxon>
    </lineage>
</organism>
<keyword evidence="2" id="KW-0285">Flavoprotein</keyword>
<dbReference type="EMBL" id="CP134537">
    <property type="protein sequence ID" value="WNH09759.1"/>
    <property type="molecule type" value="Genomic_DNA"/>
</dbReference>
<dbReference type="Proteomes" id="UP001302806">
    <property type="component" value="Chromosome"/>
</dbReference>
<dbReference type="Gene3D" id="2.30.110.10">
    <property type="entry name" value="Electron Transport, Fmn-binding Protein, Chain A"/>
    <property type="match status" value="1"/>
</dbReference>
<evidence type="ECO:0000259" key="5">
    <source>
        <dbReference type="Pfam" id="PF01613"/>
    </source>
</evidence>
<dbReference type="PANTHER" id="PTHR33798:SF5">
    <property type="entry name" value="FLAVIN REDUCTASE LIKE DOMAIN-CONTAINING PROTEIN"/>
    <property type="match status" value="1"/>
</dbReference>
<dbReference type="InterPro" id="IPR012349">
    <property type="entry name" value="Split_barrel_FMN-bd"/>
</dbReference>
<dbReference type="Pfam" id="PF01613">
    <property type="entry name" value="Flavin_Reduct"/>
    <property type="match status" value="1"/>
</dbReference>
<dbReference type="InterPro" id="IPR002563">
    <property type="entry name" value="Flavin_Rdtase-like_dom"/>
</dbReference>